<evidence type="ECO:0000313" key="3">
    <source>
        <dbReference type="Proteomes" id="UP000053029"/>
    </source>
</evidence>
<evidence type="ECO:0000256" key="1">
    <source>
        <dbReference type="SAM" id="MobiDB-lite"/>
    </source>
</evidence>
<feature type="region of interest" description="Disordered" evidence="1">
    <location>
        <begin position="482"/>
        <end position="537"/>
    </location>
</feature>
<gene>
    <name evidence="2" type="ORF">Z517_09594</name>
</gene>
<protein>
    <submittedName>
        <fullName evidence="2">Unplaced genomic scaffold supercont1.6, whole genome shotgun sequence</fullName>
    </submittedName>
</protein>
<dbReference type="HOGENOM" id="CLU_507173_0_0_1"/>
<dbReference type="AlphaFoldDB" id="A0A0D2G8W7"/>
<dbReference type="Pfam" id="PF11905">
    <property type="entry name" value="DUF3425"/>
    <property type="match status" value="1"/>
</dbReference>
<feature type="region of interest" description="Disordered" evidence="1">
    <location>
        <begin position="112"/>
        <end position="145"/>
    </location>
</feature>
<name>A0A0D2G8W7_9EURO</name>
<reference evidence="2 3" key="1">
    <citation type="submission" date="2015-01" db="EMBL/GenBank/DDBJ databases">
        <title>The Genome Sequence of Fonsecaea pedrosoi CBS 271.37.</title>
        <authorList>
            <consortium name="The Broad Institute Genomics Platform"/>
            <person name="Cuomo C."/>
            <person name="de Hoog S."/>
            <person name="Gorbushina A."/>
            <person name="Stielow B."/>
            <person name="Teixiera M."/>
            <person name="Abouelleil A."/>
            <person name="Chapman S.B."/>
            <person name="Priest M."/>
            <person name="Young S.K."/>
            <person name="Wortman J."/>
            <person name="Nusbaum C."/>
            <person name="Birren B."/>
        </authorList>
    </citation>
    <scope>NUCLEOTIDE SEQUENCE [LARGE SCALE GENOMIC DNA]</scope>
    <source>
        <strain evidence="2 3">CBS 271.37</strain>
    </source>
</reference>
<organism evidence="2 3">
    <name type="scientific">Fonsecaea pedrosoi CBS 271.37</name>
    <dbReference type="NCBI Taxonomy" id="1442368"/>
    <lineage>
        <taxon>Eukaryota</taxon>
        <taxon>Fungi</taxon>
        <taxon>Dikarya</taxon>
        <taxon>Ascomycota</taxon>
        <taxon>Pezizomycotina</taxon>
        <taxon>Eurotiomycetes</taxon>
        <taxon>Chaetothyriomycetidae</taxon>
        <taxon>Chaetothyriales</taxon>
        <taxon>Herpotrichiellaceae</taxon>
        <taxon>Fonsecaea</taxon>
    </lineage>
</organism>
<proteinExistence type="predicted"/>
<dbReference type="PANTHER" id="PTHR37012:SF2">
    <property type="entry name" value="BZIP DOMAIN-CONTAINING PROTEIN-RELATED"/>
    <property type="match status" value="1"/>
</dbReference>
<dbReference type="GeneID" id="25309084"/>
<feature type="region of interest" description="Disordered" evidence="1">
    <location>
        <begin position="1"/>
        <end position="49"/>
    </location>
</feature>
<feature type="compositionally biased region" description="Polar residues" evidence="1">
    <location>
        <begin position="1"/>
        <end position="23"/>
    </location>
</feature>
<keyword evidence="3" id="KW-1185">Reference proteome</keyword>
<dbReference type="InterPro" id="IPR021833">
    <property type="entry name" value="DUF3425"/>
</dbReference>
<feature type="compositionally biased region" description="Low complexity" evidence="1">
    <location>
        <begin position="126"/>
        <end position="142"/>
    </location>
</feature>
<dbReference type="VEuPathDB" id="FungiDB:Z517_09594"/>
<evidence type="ECO:0000313" key="2">
    <source>
        <dbReference type="EMBL" id="KIW77148.1"/>
    </source>
</evidence>
<dbReference type="EMBL" id="KN846974">
    <property type="protein sequence ID" value="KIW77148.1"/>
    <property type="molecule type" value="Genomic_DNA"/>
</dbReference>
<dbReference type="PANTHER" id="PTHR37012">
    <property type="entry name" value="B-ZIP TRANSCRIPTION FACTOR (EUROFUNG)-RELATED"/>
    <property type="match status" value="1"/>
</dbReference>
<dbReference type="RefSeq" id="XP_013280956.1">
    <property type="nucleotide sequence ID" value="XM_013425502.1"/>
</dbReference>
<sequence length="537" mass="61361">MASQPTLSQNDGNSGTAYNSWKSKLTEDQLKRKRLQDRQSRRETRSKVKDTVATLEERLRLMATPDRLIMSLIESNAEFQAQRDCLQGILDTCMGAFGFDKAEGRDILTRQMQRQKQPKDETTGRAAMVSALPSPSASSPDSMHWQRSPADVEIDSRMRIHITPSPFFGIGRVMQLESQNMTISDQEILAAIPKWRDSFESKSSSHPNSVMGLACELIHSDLPPSQIRDQETLERLVRLPDFFYLMIAELLGLSVEEVRPPGATTRHCLLDVIGSKRRQMIALAVESTRAWRYNSPAERVLMFWGVYRTLCLLVFPTPQNLARCPPWYRPVPSQFVHPHPSWVDFIPWPFMRDRMIHIYRDYRDADLLSTMLASLKLNPKWNANLTSLLGPNDDHTDLILDPEFQAEIDSVANIMVKPKFVHIYPEFATYLNVAEGHASESSPALWADDGTTTLAPQQDAENVDLYQWIDPFSVPSALGRAIQSLGNSPNGQSQQQQTWSQPQQEQWQPEPQQQQQQQTWTHTQTQTWQQLQPQTQH</sequence>
<feature type="compositionally biased region" description="Basic and acidic residues" evidence="1">
    <location>
        <begin position="24"/>
        <end position="49"/>
    </location>
</feature>
<dbReference type="Proteomes" id="UP000053029">
    <property type="component" value="Unassembled WGS sequence"/>
</dbReference>
<accession>A0A0D2G8W7</accession>
<feature type="compositionally biased region" description="Low complexity" evidence="1">
    <location>
        <begin position="492"/>
        <end position="537"/>
    </location>
</feature>